<organism evidence="3 4">
    <name type="scientific">Linum trigynum</name>
    <dbReference type="NCBI Taxonomy" id="586398"/>
    <lineage>
        <taxon>Eukaryota</taxon>
        <taxon>Viridiplantae</taxon>
        <taxon>Streptophyta</taxon>
        <taxon>Embryophyta</taxon>
        <taxon>Tracheophyta</taxon>
        <taxon>Spermatophyta</taxon>
        <taxon>Magnoliopsida</taxon>
        <taxon>eudicotyledons</taxon>
        <taxon>Gunneridae</taxon>
        <taxon>Pentapetalae</taxon>
        <taxon>rosids</taxon>
        <taxon>fabids</taxon>
        <taxon>Malpighiales</taxon>
        <taxon>Linaceae</taxon>
        <taxon>Linum</taxon>
    </lineage>
</organism>
<dbReference type="GO" id="GO:0009704">
    <property type="term" value="P:de-etiolation"/>
    <property type="evidence" value="ECO:0007669"/>
    <property type="project" value="InterPro"/>
</dbReference>
<dbReference type="GO" id="GO:0071277">
    <property type="term" value="P:cellular response to calcium ion"/>
    <property type="evidence" value="ECO:0007669"/>
    <property type="project" value="InterPro"/>
</dbReference>
<feature type="region of interest" description="Disordered" evidence="1">
    <location>
        <begin position="14"/>
        <end position="46"/>
    </location>
</feature>
<dbReference type="AlphaFoldDB" id="A0AAV2DA76"/>
<sequence length="398" mass="41792">MALRSPVAAAAKLSVSAASSPSTSSSPPSKLSLPRRPTAQSRRPISVSLPTSTTISLLGLFSTSLEARAVAVSKDQIASSLTEVEKTIEQAVEVGTGVFDTTQRVFGSVIDALKPAIEAAVPIAKQAGEQAVKIASPAVSEISRKAQEAIQSTGIDTQPVVTAAKTVAGVAQQSTKVIVEAKPMATSTFETISSTDPVVLVGAVGASYLVYLLLPPIFSALSFNLRGYQGELTAAQALDMISTKDHIMIDIRSEKDKDKAGIPRLPSNAKNKMISIPLEEVPSKLKGLVRNTKKLEAELVALKISFLKKINKGSNIIILDSYADSAKTVARTLTSLGFKKCWIVGDGFSGGKGWLQSRLGIDSYNVSFAEVISPSRIIPAAAKRFGTTTTKLLPGGAD</sequence>
<evidence type="ECO:0000313" key="3">
    <source>
        <dbReference type="EMBL" id="CAL1369925.1"/>
    </source>
</evidence>
<name>A0AAV2DA76_9ROSI</name>
<dbReference type="InterPro" id="IPR001763">
    <property type="entry name" value="Rhodanese-like_dom"/>
</dbReference>
<dbReference type="EMBL" id="OZ034815">
    <property type="protein sequence ID" value="CAL1369925.1"/>
    <property type="molecule type" value="Genomic_DNA"/>
</dbReference>
<protein>
    <recommendedName>
        <fullName evidence="2">Rhodanese domain-containing protein</fullName>
    </recommendedName>
</protein>
<gene>
    <name evidence="3" type="ORF">LTRI10_LOCUS12281</name>
</gene>
<dbReference type="GO" id="GO:0090333">
    <property type="term" value="P:regulation of stomatal closure"/>
    <property type="evidence" value="ECO:0007669"/>
    <property type="project" value="InterPro"/>
</dbReference>
<evidence type="ECO:0000256" key="1">
    <source>
        <dbReference type="SAM" id="MobiDB-lite"/>
    </source>
</evidence>
<dbReference type="InterPro" id="IPR036873">
    <property type="entry name" value="Rhodanese-like_dom_sf"/>
</dbReference>
<feature type="compositionally biased region" description="Low complexity" evidence="1">
    <location>
        <begin position="14"/>
        <end position="38"/>
    </location>
</feature>
<accession>A0AAV2DA76</accession>
<feature type="domain" description="Rhodanese" evidence="2">
    <location>
        <begin position="242"/>
        <end position="363"/>
    </location>
</feature>
<dbReference type="PROSITE" id="PS50206">
    <property type="entry name" value="RHODANESE_3"/>
    <property type="match status" value="1"/>
</dbReference>
<dbReference type="PANTHER" id="PTHR34209">
    <property type="entry name" value="RHODANESE/CELL CYCLE CONTROL PHOSPHATASE SUPERFAMILY PROTEIN"/>
    <property type="match status" value="1"/>
</dbReference>
<dbReference type="InterPro" id="IPR044690">
    <property type="entry name" value="CAS_plant"/>
</dbReference>
<dbReference type="CDD" id="cd00158">
    <property type="entry name" value="RHOD"/>
    <property type="match status" value="1"/>
</dbReference>
<proteinExistence type="predicted"/>
<dbReference type="Proteomes" id="UP001497516">
    <property type="component" value="Chromosome 2"/>
</dbReference>
<dbReference type="Gene3D" id="3.40.250.10">
    <property type="entry name" value="Rhodanese-like domain"/>
    <property type="match status" value="1"/>
</dbReference>
<reference evidence="3 4" key="1">
    <citation type="submission" date="2024-04" db="EMBL/GenBank/DDBJ databases">
        <authorList>
            <person name="Fracassetti M."/>
        </authorList>
    </citation>
    <scope>NUCLEOTIDE SEQUENCE [LARGE SCALE GENOMIC DNA]</scope>
</reference>
<dbReference type="SUPFAM" id="SSF52821">
    <property type="entry name" value="Rhodanese/Cell cycle control phosphatase"/>
    <property type="match status" value="1"/>
</dbReference>
<evidence type="ECO:0000259" key="2">
    <source>
        <dbReference type="PROSITE" id="PS50206"/>
    </source>
</evidence>
<dbReference type="PANTHER" id="PTHR34209:SF1">
    <property type="entry name" value="CALCIUM SENSING RECEPTOR, CHLOROPLASTIC"/>
    <property type="match status" value="1"/>
</dbReference>
<evidence type="ECO:0000313" key="4">
    <source>
        <dbReference type="Proteomes" id="UP001497516"/>
    </source>
</evidence>
<keyword evidence="4" id="KW-1185">Reference proteome</keyword>